<dbReference type="PANTHER" id="PTHR11097">
    <property type="entry name" value="EXOSOME COMPLEX EXONUCLEASE RIBOSOMAL RNA PROCESSING PROTEIN"/>
    <property type="match status" value="1"/>
</dbReference>
<dbReference type="InterPro" id="IPR015847">
    <property type="entry name" value="ExoRNase_PH_dom2"/>
</dbReference>
<evidence type="ECO:0000256" key="3">
    <source>
        <dbReference type="ARBA" id="ARBA00022835"/>
    </source>
</evidence>
<comment type="caution">
    <text evidence="6">The sequence shown here is derived from an EMBL/GenBank/DDBJ whole genome shotgun (WGS) entry which is preliminary data.</text>
</comment>
<reference evidence="6" key="2">
    <citation type="journal article" date="2014" name="ISME J.">
        <title>Microbial stratification in low pH oxic and suboxic macroscopic growths along an acid mine drainage.</title>
        <authorList>
            <person name="Mendez-Garcia C."/>
            <person name="Mesa V."/>
            <person name="Sprenger R.R."/>
            <person name="Richter M."/>
            <person name="Diez M.S."/>
            <person name="Solano J."/>
            <person name="Bargiela R."/>
            <person name="Golyshina O.V."/>
            <person name="Manteca A."/>
            <person name="Ramos J.L."/>
            <person name="Gallego J.R."/>
            <person name="Llorente I."/>
            <person name="Martins Dos Santos V.A."/>
            <person name="Jensen O.N."/>
            <person name="Pelaez A.I."/>
            <person name="Sanchez J."/>
            <person name="Ferrer M."/>
        </authorList>
    </citation>
    <scope>NUCLEOTIDE SEQUENCE</scope>
</reference>
<sequence length="261" mass="28657">MDIISTLMGGYVKDMLEKGGRLDSRKPYEFRDIKVETGVIDHAEGSAQVDIGTTKVLAGVKLMVEDPMADTPGQGNLMMNAELLPLAYADYETGPPSPESIELARVVDRGIRAGNSVDLLSLALEDGKVWSIFVDLYVLNYGGNLFDASGLAAMAALANTRMPKYENSAVVREERDKKLKIDNIVTYTTFGKVSDHLLLDMNINEEDIASARLTIATDDSQIRAMQKGMNGSFSAKEVEELIDISFEKHKELKGVIEKSME</sequence>
<dbReference type="GO" id="GO:0016075">
    <property type="term" value="P:rRNA catabolic process"/>
    <property type="evidence" value="ECO:0007669"/>
    <property type="project" value="TreeGrafter"/>
</dbReference>
<evidence type="ECO:0000256" key="2">
    <source>
        <dbReference type="ARBA" id="ARBA00022490"/>
    </source>
</evidence>
<organism evidence="6">
    <name type="scientific">mine drainage metagenome</name>
    <dbReference type="NCBI Taxonomy" id="410659"/>
    <lineage>
        <taxon>unclassified sequences</taxon>
        <taxon>metagenomes</taxon>
        <taxon>ecological metagenomes</taxon>
    </lineage>
</organism>
<comment type="subcellular location">
    <subcellularLocation>
        <location evidence="1">Cytoplasm</location>
    </subcellularLocation>
</comment>
<dbReference type="AlphaFoldDB" id="T0ZI12"/>
<protein>
    <submittedName>
        <fullName evidence="6">Exosome complex RNA-binding protein</fullName>
    </submittedName>
</protein>
<dbReference type="Pfam" id="PF03725">
    <property type="entry name" value="RNase_PH_C"/>
    <property type="match status" value="1"/>
</dbReference>
<keyword evidence="3" id="KW-0271">Exosome</keyword>
<dbReference type="InterPro" id="IPR001247">
    <property type="entry name" value="ExoRNase_PH_dom1"/>
</dbReference>
<dbReference type="NCBIfam" id="NF003282">
    <property type="entry name" value="PRK04282.1-1"/>
    <property type="match status" value="1"/>
</dbReference>
<evidence type="ECO:0000313" key="6">
    <source>
        <dbReference type="EMBL" id="EQD44343.1"/>
    </source>
</evidence>
<evidence type="ECO:0000256" key="1">
    <source>
        <dbReference type="ARBA" id="ARBA00004496"/>
    </source>
</evidence>
<dbReference type="InterPro" id="IPR020568">
    <property type="entry name" value="Ribosomal_Su5_D2-typ_SF"/>
</dbReference>
<reference evidence="6" key="1">
    <citation type="submission" date="2013-08" db="EMBL/GenBank/DDBJ databases">
        <authorList>
            <person name="Mendez C."/>
            <person name="Richter M."/>
            <person name="Ferrer M."/>
            <person name="Sanchez J."/>
        </authorList>
    </citation>
    <scope>NUCLEOTIDE SEQUENCE</scope>
</reference>
<gene>
    <name evidence="6" type="ORF">B2A_09633</name>
</gene>
<dbReference type="SUPFAM" id="SSF54211">
    <property type="entry name" value="Ribosomal protein S5 domain 2-like"/>
    <property type="match status" value="1"/>
</dbReference>
<dbReference type="InterPro" id="IPR027408">
    <property type="entry name" value="PNPase/RNase_PH_dom_sf"/>
</dbReference>
<dbReference type="GO" id="GO:0000177">
    <property type="term" value="C:cytoplasmic exosome (RNase complex)"/>
    <property type="evidence" value="ECO:0007669"/>
    <property type="project" value="TreeGrafter"/>
</dbReference>
<keyword evidence="2" id="KW-0963">Cytoplasm</keyword>
<dbReference type="EMBL" id="AUZZ01006959">
    <property type="protein sequence ID" value="EQD44343.1"/>
    <property type="molecule type" value="Genomic_DNA"/>
</dbReference>
<dbReference type="InterPro" id="IPR050590">
    <property type="entry name" value="Exosome_comp_Rrp42_subfam"/>
</dbReference>
<dbReference type="Gene3D" id="3.30.230.70">
    <property type="entry name" value="GHMP Kinase, N-terminal domain"/>
    <property type="match status" value="1"/>
</dbReference>
<name>T0ZI12_9ZZZZ</name>
<dbReference type="Pfam" id="PF01138">
    <property type="entry name" value="RNase_PH"/>
    <property type="match status" value="1"/>
</dbReference>
<accession>T0ZI12</accession>
<evidence type="ECO:0000259" key="5">
    <source>
        <dbReference type="Pfam" id="PF03725"/>
    </source>
</evidence>
<evidence type="ECO:0000259" key="4">
    <source>
        <dbReference type="Pfam" id="PF01138"/>
    </source>
</evidence>
<feature type="domain" description="Exoribonuclease phosphorolytic" evidence="4">
    <location>
        <begin position="29"/>
        <end position="163"/>
    </location>
</feature>
<dbReference type="GO" id="GO:0035925">
    <property type="term" value="F:mRNA 3'-UTR AU-rich region binding"/>
    <property type="evidence" value="ECO:0007669"/>
    <property type="project" value="TreeGrafter"/>
</dbReference>
<dbReference type="PANTHER" id="PTHR11097:SF8">
    <property type="entry name" value="EXOSOME COMPLEX COMPONENT RRP42"/>
    <property type="match status" value="1"/>
</dbReference>
<feature type="domain" description="Exoribonuclease phosphorolytic" evidence="5">
    <location>
        <begin position="184"/>
        <end position="247"/>
    </location>
</feature>
<dbReference type="InterPro" id="IPR036345">
    <property type="entry name" value="ExoRNase_PH_dom2_sf"/>
</dbReference>
<proteinExistence type="predicted"/>
<dbReference type="SUPFAM" id="SSF55666">
    <property type="entry name" value="Ribonuclease PH domain 2-like"/>
    <property type="match status" value="1"/>
</dbReference>